<name>A0A4Y2IMA7_ARAVE</name>
<keyword evidence="2" id="KW-1185">Reference proteome</keyword>
<dbReference type="Proteomes" id="UP000499080">
    <property type="component" value="Unassembled WGS sequence"/>
</dbReference>
<organism evidence="1 2">
    <name type="scientific">Araneus ventricosus</name>
    <name type="common">Orbweaver spider</name>
    <name type="synonym">Epeira ventricosa</name>
    <dbReference type="NCBI Taxonomy" id="182803"/>
    <lineage>
        <taxon>Eukaryota</taxon>
        <taxon>Metazoa</taxon>
        <taxon>Ecdysozoa</taxon>
        <taxon>Arthropoda</taxon>
        <taxon>Chelicerata</taxon>
        <taxon>Arachnida</taxon>
        <taxon>Araneae</taxon>
        <taxon>Araneomorphae</taxon>
        <taxon>Entelegynae</taxon>
        <taxon>Araneoidea</taxon>
        <taxon>Araneidae</taxon>
        <taxon>Araneus</taxon>
    </lineage>
</organism>
<comment type="caution">
    <text evidence="1">The sequence shown here is derived from an EMBL/GenBank/DDBJ whole genome shotgun (WGS) entry which is preliminary data.</text>
</comment>
<reference evidence="1 2" key="1">
    <citation type="journal article" date="2019" name="Sci. Rep.">
        <title>Orb-weaving spider Araneus ventricosus genome elucidates the spidroin gene catalogue.</title>
        <authorList>
            <person name="Kono N."/>
            <person name="Nakamura H."/>
            <person name="Ohtoshi R."/>
            <person name="Moran D.A.P."/>
            <person name="Shinohara A."/>
            <person name="Yoshida Y."/>
            <person name="Fujiwara M."/>
            <person name="Mori M."/>
            <person name="Tomita M."/>
            <person name="Arakawa K."/>
        </authorList>
    </citation>
    <scope>NUCLEOTIDE SEQUENCE [LARGE SCALE GENOMIC DNA]</scope>
</reference>
<dbReference type="AlphaFoldDB" id="A0A4Y2IMA7"/>
<accession>A0A4Y2IMA7</accession>
<evidence type="ECO:0000313" key="2">
    <source>
        <dbReference type="Proteomes" id="UP000499080"/>
    </source>
</evidence>
<sequence>MDDSIMLERKVACIWTDDADCLKNINDEMIELNNDYCQNNVSDTNPFLYMLENFDAHGDSLATNLFIIDDARQIHPSGNPFLDINDTAEFLNTGEGSPDLLSTNPFLLDCFNSQIIDISIFFQTVLTTYLLTYHMLIQTVMYTAKNGFSSAENASLPKNSEVFSTH</sequence>
<dbReference type="EMBL" id="BGPR01002793">
    <property type="protein sequence ID" value="GBM78991.1"/>
    <property type="molecule type" value="Genomic_DNA"/>
</dbReference>
<evidence type="ECO:0000313" key="1">
    <source>
        <dbReference type="EMBL" id="GBM78991.1"/>
    </source>
</evidence>
<gene>
    <name evidence="1" type="ORF">AVEN_42417_1</name>
</gene>
<proteinExistence type="predicted"/>
<protein>
    <submittedName>
        <fullName evidence="1">Uncharacterized protein</fullName>
    </submittedName>
</protein>